<dbReference type="Gene3D" id="1.10.8.540">
    <property type="entry name" value="FHIPEP family, domain 3"/>
    <property type="match status" value="1"/>
</dbReference>
<dbReference type="InterPro" id="IPR042194">
    <property type="entry name" value="FHIPEP_1"/>
</dbReference>
<dbReference type="Proteomes" id="UP001597451">
    <property type="component" value="Unassembled WGS sequence"/>
</dbReference>
<dbReference type="InterPro" id="IPR042196">
    <property type="entry name" value="FHIPEP_4"/>
</dbReference>
<evidence type="ECO:0000313" key="9">
    <source>
        <dbReference type="Proteomes" id="UP001597451"/>
    </source>
</evidence>
<protein>
    <recommendedName>
        <fullName evidence="7">Flagellar biosynthesis protein FlhA</fullName>
    </recommendedName>
</protein>
<reference evidence="9" key="1">
    <citation type="journal article" date="2019" name="Int. J. Syst. Evol. Microbiol.">
        <title>The Global Catalogue of Microorganisms (GCM) 10K type strain sequencing project: providing services to taxonomists for standard genome sequencing and annotation.</title>
        <authorList>
            <consortium name="The Broad Institute Genomics Platform"/>
            <consortium name="The Broad Institute Genome Sequencing Center for Infectious Disease"/>
            <person name="Wu L."/>
            <person name="Ma J."/>
        </authorList>
    </citation>
    <scope>NUCLEOTIDE SEQUENCE [LARGE SCALE GENOMIC DNA]</scope>
    <source>
        <strain evidence="9">TISTR 1858</strain>
    </source>
</reference>
<dbReference type="InterPro" id="IPR025505">
    <property type="entry name" value="FHIPEP_CS"/>
</dbReference>
<keyword evidence="7" id="KW-1006">Bacterial flagellum protein export</keyword>
<comment type="caution">
    <text evidence="7">Lacks conserved residue(s) required for the propagation of feature annotation.</text>
</comment>
<dbReference type="InterPro" id="IPR006301">
    <property type="entry name" value="FlhA"/>
</dbReference>
<evidence type="ECO:0000313" key="8">
    <source>
        <dbReference type="EMBL" id="MFD2628402.1"/>
    </source>
</evidence>
<evidence type="ECO:0000256" key="1">
    <source>
        <dbReference type="ARBA" id="ARBA00004651"/>
    </source>
</evidence>
<keyword evidence="7" id="KW-0653">Protein transport</keyword>
<keyword evidence="5 7" id="KW-1133">Transmembrane helix</keyword>
<evidence type="ECO:0000256" key="6">
    <source>
        <dbReference type="ARBA" id="ARBA00023136"/>
    </source>
</evidence>
<dbReference type="PANTHER" id="PTHR30161">
    <property type="entry name" value="FLAGELLAR EXPORT PROTEIN, MEMBRANE FLHA SUBUNIT-RELATED"/>
    <property type="match status" value="1"/>
</dbReference>
<accession>A0ABW5PYE9</accession>
<evidence type="ECO:0000256" key="2">
    <source>
        <dbReference type="ARBA" id="ARBA00008835"/>
    </source>
</evidence>
<dbReference type="InterPro" id="IPR042193">
    <property type="entry name" value="FHIPEP_3"/>
</dbReference>
<dbReference type="RefSeq" id="WP_379561098.1">
    <property type="nucleotide sequence ID" value="NZ_CP085256.1"/>
</dbReference>
<evidence type="ECO:0000256" key="4">
    <source>
        <dbReference type="ARBA" id="ARBA00022692"/>
    </source>
</evidence>
<evidence type="ECO:0000256" key="3">
    <source>
        <dbReference type="ARBA" id="ARBA00022475"/>
    </source>
</evidence>
<dbReference type="Gene3D" id="3.40.30.60">
    <property type="entry name" value="FHIPEP family, domain 1"/>
    <property type="match status" value="1"/>
</dbReference>
<keyword evidence="8" id="KW-0966">Cell projection</keyword>
<sequence>MKARDLSVLLGVILIIVMLVIPLPGWLLSILILCNITLALIVILVSMNTEEALQFSIFPSLLLLLTLFRLGLNVSTTRSILSEADAGGVVETFGTFVIGDNPLVGFVVFIILVIIQFLVITKGSERVSEVAARFTLDAMPGKQMSIDADLNAGLISEQQAKERREKVENEADFHGSMDGASKFVKGDAIAGIIIVLINIIFGLIIGMVQLDMPFQEAINTYMRLTVGDGLVSQIPALLIATATGIVVTRVAGTGNLGSDVTGQLLQYPKLLFIAAGTIFLLGLTPINFFLTTIIAGVLALSGYLLLKQAEEPEVDNVEEEVQTDSSAMKSSENVVSLINMDPIEFEFGYALIPLADTNQGGDLLDRIIMIRRQLAIELGIVIPVVRIRDNIQLNPNEYQMKIKGNEVAEGELLLDHYLAMSPDIAEDDIEGIDTKEPAFGLPAKWINEEVKDEAELSGYTVVDPPSVVSTHITEVIKKHAHTLLGRQETKQLIDHLKESYPILVEEVTPEPLSVGDIQKVLAKLLKENVSIRNLPVIFETLADFSKLTNDTELLGEYVRQALSAQITKQYADDDASLKVLTVSGKVEKLIAENIQQTEHGNYLALDPDAQQEIIKSIHAEVEKLTIQEDTAIVLCSPAVRMYLKQLVERFLPQVAVLSYNELEPTVQVQSVGVVNVS</sequence>
<comment type="caution">
    <text evidence="8">The sequence shown here is derived from an EMBL/GenBank/DDBJ whole genome shotgun (WGS) entry which is preliminary data.</text>
</comment>
<keyword evidence="7" id="KW-0813">Transport</keyword>
<feature type="transmembrane region" description="Helical" evidence="7">
    <location>
        <begin position="5"/>
        <end position="21"/>
    </location>
</feature>
<dbReference type="PANTHER" id="PTHR30161:SF1">
    <property type="entry name" value="FLAGELLAR BIOSYNTHESIS PROTEIN FLHA-RELATED"/>
    <property type="match status" value="1"/>
</dbReference>
<keyword evidence="7" id="KW-1005">Bacterial flagellum biogenesis</keyword>
<name>A0ABW5PYE9_9BACI</name>
<dbReference type="Pfam" id="PF00771">
    <property type="entry name" value="FHIPEP"/>
    <property type="match status" value="1"/>
</dbReference>
<comment type="function">
    <text evidence="7">Required for formation of the rod structure of the flagellar apparatus. Together with FliI and FliH, may constitute the export apparatus of flagellin.</text>
</comment>
<gene>
    <name evidence="7 8" type="primary">flhA</name>
    <name evidence="8" type="ORF">ACFSUN_06340</name>
</gene>
<feature type="transmembrane region" description="Helical" evidence="7">
    <location>
        <begin position="27"/>
        <end position="45"/>
    </location>
</feature>
<feature type="transmembrane region" description="Helical" evidence="7">
    <location>
        <begin position="230"/>
        <end position="252"/>
    </location>
</feature>
<keyword evidence="6 7" id="KW-0472">Membrane</keyword>
<feature type="transmembrane region" description="Helical" evidence="7">
    <location>
        <begin position="52"/>
        <end position="72"/>
    </location>
</feature>
<dbReference type="PRINTS" id="PR00949">
    <property type="entry name" value="TYPE3IMAPROT"/>
</dbReference>
<dbReference type="PROSITE" id="PS00994">
    <property type="entry name" value="FHIPEP"/>
    <property type="match status" value="1"/>
</dbReference>
<keyword evidence="3 7" id="KW-1003">Cell membrane</keyword>
<dbReference type="Gene3D" id="3.40.50.12790">
    <property type="entry name" value="FHIPEP family, domain 4"/>
    <property type="match status" value="1"/>
</dbReference>
<evidence type="ECO:0000256" key="5">
    <source>
        <dbReference type="ARBA" id="ARBA00022989"/>
    </source>
</evidence>
<feature type="transmembrane region" description="Helical" evidence="7">
    <location>
        <begin position="103"/>
        <end position="120"/>
    </location>
</feature>
<dbReference type="InterPro" id="IPR001712">
    <property type="entry name" value="T3SS_FHIPEP"/>
</dbReference>
<feature type="transmembrane region" description="Helical" evidence="7">
    <location>
        <begin position="188"/>
        <end position="210"/>
    </location>
</feature>
<keyword evidence="8" id="KW-0969">Cilium</keyword>
<evidence type="ECO:0000256" key="7">
    <source>
        <dbReference type="RuleBase" id="RU364093"/>
    </source>
</evidence>
<dbReference type="PIRSF" id="PIRSF005419">
    <property type="entry name" value="FlhA"/>
    <property type="match status" value="1"/>
</dbReference>
<dbReference type="EMBL" id="JBHUMX010000013">
    <property type="protein sequence ID" value="MFD2628402.1"/>
    <property type="molecule type" value="Genomic_DNA"/>
</dbReference>
<dbReference type="NCBIfam" id="TIGR01398">
    <property type="entry name" value="FlhA"/>
    <property type="match status" value="1"/>
</dbReference>
<keyword evidence="8" id="KW-0282">Flagellum</keyword>
<organism evidence="8 9">
    <name type="scientific">Oceanobacillus kapialis</name>
    <dbReference type="NCBI Taxonomy" id="481353"/>
    <lineage>
        <taxon>Bacteria</taxon>
        <taxon>Bacillati</taxon>
        <taxon>Bacillota</taxon>
        <taxon>Bacilli</taxon>
        <taxon>Bacillales</taxon>
        <taxon>Bacillaceae</taxon>
        <taxon>Oceanobacillus</taxon>
    </lineage>
</organism>
<comment type="subcellular location">
    <subcellularLocation>
        <location evidence="1 7">Cell membrane</location>
        <topology evidence="1 7">Multi-pass membrane protein</topology>
    </subcellularLocation>
</comment>
<keyword evidence="9" id="KW-1185">Reference proteome</keyword>
<comment type="similarity">
    <text evidence="2 7">Belongs to the FHIPEP (flagella/HR/invasion proteins export pore) family.</text>
</comment>
<proteinExistence type="inferred from homology"/>
<keyword evidence="4 7" id="KW-0812">Transmembrane</keyword>